<reference evidence="5" key="1">
    <citation type="journal article" date="2019" name="Int. J. Syst. Evol. Microbiol.">
        <title>The Global Catalogue of Microorganisms (GCM) 10K type strain sequencing project: providing services to taxonomists for standard genome sequencing and annotation.</title>
        <authorList>
            <consortium name="The Broad Institute Genomics Platform"/>
            <consortium name="The Broad Institute Genome Sequencing Center for Infectious Disease"/>
            <person name="Wu L."/>
            <person name="Ma J."/>
        </authorList>
    </citation>
    <scope>NUCLEOTIDE SEQUENCE [LARGE SCALE GENOMIC DNA]</scope>
    <source>
        <strain evidence="5">JCM 3369</strain>
    </source>
</reference>
<dbReference type="SUPFAM" id="SSF56519">
    <property type="entry name" value="Penicillin binding protein dimerisation domain"/>
    <property type="match status" value="1"/>
</dbReference>
<evidence type="ECO:0000259" key="2">
    <source>
        <dbReference type="Pfam" id="PF00905"/>
    </source>
</evidence>
<comment type="caution">
    <text evidence="4">The sequence shown here is derived from an EMBL/GenBank/DDBJ whole genome shotgun (WGS) entry which is preliminary data.</text>
</comment>
<dbReference type="InterPro" id="IPR012338">
    <property type="entry name" value="Beta-lactam/transpept-like"/>
</dbReference>
<proteinExistence type="predicted"/>
<dbReference type="Proteomes" id="UP001595955">
    <property type="component" value="Unassembled WGS sequence"/>
</dbReference>
<dbReference type="RefSeq" id="WP_122822819.1">
    <property type="nucleotide sequence ID" value="NZ_CP033325.1"/>
</dbReference>
<dbReference type="InterPro" id="IPR001460">
    <property type="entry name" value="PCN-bd_Tpept"/>
</dbReference>
<dbReference type="Pfam" id="PF00905">
    <property type="entry name" value="Transpeptidase"/>
    <property type="match status" value="1"/>
</dbReference>
<feature type="domain" description="Penicillin binding protein A dimerisation" evidence="3">
    <location>
        <begin position="52"/>
        <end position="135"/>
    </location>
</feature>
<dbReference type="PANTHER" id="PTHR30627:SF24">
    <property type="entry name" value="PENICILLIN-BINDING PROTEIN 4B"/>
    <property type="match status" value="1"/>
</dbReference>
<dbReference type="PANTHER" id="PTHR30627">
    <property type="entry name" value="PEPTIDOGLYCAN D,D-TRANSPEPTIDASE"/>
    <property type="match status" value="1"/>
</dbReference>
<dbReference type="InterPro" id="IPR050515">
    <property type="entry name" value="Beta-lactam/transpept"/>
</dbReference>
<evidence type="ECO:0000313" key="5">
    <source>
        <dbReference type="Proteomes" id="UP001595955"/>
    </source>
</evidence>
<accession>A0ABV9D887</accession>
<dbReference type="Pfam" id="PF21922">
    <property type="entry name" value="PBP_dimer_2"/>
    <property type="match status" value="1"/>
</dbReference>
<evidence type="ECO:0000313" key="4">
    <source>
        <dbReference type="EMBL" id="MFC4554816.1"/>
    </source>
</evidence>
<evidence type="ECO:0000259" key="3">
    <source>
        <dbReference type="Pfam" id="PF21922"/>
    </source>
</evidence>
<dbReference type="Gene3D" id="3.40.710.10">
    <property type="entry name" value="DD-peptidase/beta-lactamase superfamily"/>
    <property type="match status" value="1"/>
</dbReference>
<keyword evidence="5" id="KW-1185">Reference proteome</keyword>
<name>A0ABV9D887_9MICO</name>
<organism evidence="4 5">
    <name type="scientific">Georgenia faecalis</name>
    <dbReference type="NCBI Taxonomy" id="2483799"/>
    <lineage>
        <taxon>Bacteria</taxon>
        <taxon>Bacillati</taxon>
        <taxon>Actinomycetota</taxon>
        <taxon>Actinomycetes</taxon>
        <taxon>Micrococcales</taxon>
        <taxon>Bogoriellaceae</taxon>
        <taxon>Georgenia</taxon>
    </lineage>
</organism>
<feature type="domain" description="Penicillin-binding protein transpeptidase" evidence="2">
    <location>
        <begin position="156"/>
        <end position="480"/>
    </location>
</feature>
<protein>
    <submittedName>
        <fullName evidence="4">Peptidoglycan D,D-transpeptidase FtsI family protein</fullName>
    </submittedName>
</protein>
<feature type="chain" id="PRO_5045298388" evidence="1">
    <location>
        <begin position="24"/>
        <end position="485"/>
    </location>
</feature>
<feature type="signal peptide" evidence="1">
    <location>
        <begin position="1"/>
        <end position="23"/>
    </location>
</feature>
<evidence type="ECO:0000256" key="1">
    <source>
        <dbReference type="SAM" id="SignalP"/>
    </source>
</evidence>
<dbReference type="InterPro" id="IPR054120">
    <property type="entry name" value="PBPA_dimer"/>
</dbReference>
<keyword evidence="1" id="KW-0732">Signal</keyword>
<dbReference type="InterPro" id="IPR036138">
    <property type="entry name" value="PBP_dimer_sf"/>
</dbReference>
<sequence length="485" mass="50467">MNTPIRRLTTVVALMFVALMVMATSVQFVQAPALNADGRNVRTVYREFGRDRGPIVVAGDAVAVSTPVDDVYGYQRSYPGGALYAPVTGYFSAALSSMTGMEAAANPVLNGTSDSLLVQRIQDLITGAQPQGGSVELTIDPVVQQAAWDALGDQRGAVVALDPQTGAILALVSTPSYDPDPLAAHSSAEAQAAYDALLADPADPLTNRAIGGDLYPPGSSFKLVVAAALLESGDYGPDSEVPAPAELQLPQSTQVVRNPGGISCTANDTAPLIYTLQESCNTTFAALGMELGQDALREQAEAFGFGAPLEIPLRVTPSVYPTDLDEAQTAMTAIGQYDVRATPLQMAMVSAAIANDGVQMRPYLVATERGPDLEVLRTTEPDELRRSVSTETAEELTAMMVNVVEQGTGSAAQIPGVDVAAKTGSAQAGEGRSPHAWFTAFAPAEDPEVAIAVLVEYGGNEGDLASGGTTAAPIARQVLEAVLDR</sequence>
<dbReference type="Gene3D" id="3.90.1310.10">
    <property type="entry name" value="Penicillin-binding protein 2a (Domain 2)"/>
    <property type="match status" value="1"/>
</dbReference>
<dbReference type="EMBL" id="JBHSGF010000003">
    <property type="protein sequence ID" value="MFC4554816.1"/>
    <property type="molecule type" value="Genomic_DNA"/>
</dbReference>
<gene>
    <name evidence="4" type="ORF">ACFO3F_06110</name>
</gene>
<dbReference type="SUPFAM" id="SSF56601">
    <property type="entry name" value="beta-lactamase/transpeptidase-like"/>
    <property type="match status" value="1"/>
</dbReference>